<sequence>MPGPVSSRPAANADLVFEPDYAVLRRLLGVPLALAAPTTSGVPALALDVWVAYELRRAGLDPDAVWPRARAPRILPGPVARLLETLPEHERAPVEKRLAAGAMKGVAGASANILGKNYLKQVDVVMADWDTGPELLISTKRMDSSFGKNAANRVEESYGDAKNLRLRHPLAALGFVYGLRSTILKTEPEKAEWLIDLLQKLGREDDAYHAVGLLMIDYDDELALADGDDAGDGDDPLAAAGLEPDDDEVIEGQESLLDLLGTGFDNVDSTAHTGSGSSEVASAGTADAARSDGGAGRASADGTRQEPGSAVDGIAVPATSGGERGIGAESVPGPGDGLGLPAVRLLQDEVPPALQPSVFLAAMVERVLDATPVNRHREARRRRATVV</sequence>
<proteinExistence type="predicted"/>
<dbReference type="AlphaFoldDB" id="A0A8J2XKE5"/>
<organism evidence="2 3">
    <name type="scientific">Sediminivirga luteola</name>
    <dbReference type="NCBI Taxonomy" id="1774748"/>
    <lineage>
        <taxon>Bacteria</taxon>
        <taxon>Bacillati</taxon>
        <taxon>Actinomycetota</taxon>
        <taxon>Actinomycetes</taxon>
        <taxon>Micrococcales</taxon>
        <taxon>Brevibacteriaceae</taxon>
        <taxon>Sediminivirga</taxon>
    </lineage>
</organism>
<feature type="region of interest" description="Disordered" evidence="1">
    <location>
        <begin position="226"/>
        <end position="246"/>
    </location>
</feature>
<reference evidence="2" key="1">
    <citation type="journal article" date="2014" name="Int. J. Syst. Evol. Microbiol.">
        <title>Complete genome sequence of Corynebacterium casei LMG S-19264T (=DSM 44701T), isolated from a smear-ripened cheese.</title>
        <authorList>
            <consortium name="US DOE Joint Genome Institute (JGI-PGF)"/>
            <person name="Walter F."/>
            <person name="Albersmeier A."/>
            <person name="Kalinowski J."/>
            <person name="Ruckert C."/>
        </authorList>
    </citation>
    <scope>NUCLEOTIDE SEQUENCE</scope>
    <source>
        <strain evidence="2">CGMCC 1.12785</strain>
    </source>
</reference>
<keyword evidence="3" id="KW-1185">Reference proteome</keyword>
<gene>
    <name evidence="2" type="ORF">GCM10011333_33040</name>
</gene>
<dbReference type="Proteomes" id="UP000616114">
    <property type="component" value="Unassembled WGS sequence"/>
</dbReference>
<comment type="caution">
    <text evidence="2">The sequence shown here is derived from an EMBL/GenBank/DDBJ whole genome shotgun (WGS) entry which is preliminary data.</text>
</comment>
<protein>
    <submittedName>
        <fullName evidence="2">Uncharacterized protein</fullName>
    </submittedName>
</protein>
<accession>A0A8J2XKE5</accession>
<evidence type="ECO:0000256" key="1">
    <source>
        <dbReference type="SAM" id="MobiDB-lite"/>
    </source>
</evidence>
<evidence type="ECO:0000313" key="2">
    <source>
        <dbReference type="EMBL" id="GGA27656.1"/>
    </source>
</evidence>
<evidence type="ECO:0000313" key="3">
    <source>
        <dbReference type="Proteomes" id="UP000616114"/>
    </source>
</evidence>
<feature type="compositionally biased region" description="Polar residues" evidence="1">
    <location>
        <begin position="268"/>
        <end position="280"/>
    </location>
</feature>
<name>A0A8J2XKE5_9MICO</name>
<dbReference type="EMBL" id="BMFY01000021">
    <property type="protein sequence ID" value="GGA27656.1"/>
    <property type="molecule type" value="Genomic_DNA"/>
</dbReference>
<feature type="compositionally biased region" description="Acidic residues" evidence="1">
    <location>
        <begin position="226"/>
        <end position="235"/>
    </location>
</feature>
<reference evidence="2" key="2">
    <citation type="submission" date="2020-09" db="EMBL/GenBank/DDBJ databases">
        <authorList>
            <person name="Sun Q."/>
            <person name="Zhou Y."/>
        </authorList>
    </citation>
    <scope>NUCLEOTIDE SEQUENCE</scope>
    <source>
        <strain evidence="2">CGMCC 1.12785</strain>
    </source>
</reference>
<feature type="region of interest" description="Disordered" evidence="1">
    <location>
        <begin position="268"/>
        <end position="330"/>
    </location>
</feature>
<feature type="compositionally biased region" description="Low complexity" evidence="1">
    <location>
        <begin position="281"/>
        <end position="302"/>
    </location>
</feature>